<name>A0A1G6T7K9_PEPNI</name>
<dbReference type="GO" id="GO:0006535">
    <property type="term" value="P:cysteine biosynthetic process from serine"/>
    <property type="evidence" value="ECO:0007669"/>
    <property type="project" value="InterPro"/>
</dbReference>
<dbReference type="UniPathway" id="UPA00136">
    <property type="reaction ID" value="UER00199"/>
</dbReference>
<evidence type="ECO:0000256" key="3">
    <source>
        <dbReference type="ARBA" id="ARBA00013266"/>
    </source>
</evidence>
<evidence type="ECO:0000313" key="11">
    <source>
        <dbReference type="EMBL" id="SDD25021.1"/>
    </source>
</evidence>
<dbReference type="CDD" id="cd03354">
    <property type="entry name" value="LbH_SAT"/>
    <property type="match status" value="1"/>
</dbReference>
<evidence type="ECO:0000256" key="2">
    <source>
        <dbReference type="ARBA" id="ARBA00007274"/>
    </source>
</evidence>
<dbReference type="NCBIfam" id="TIGR01172">
    <property type="entry name" value="cysE"/>
    <property type="match status" value="1"/>
</dbReference>
<dbReference type="EC" id="2.3.1.30" evidence="3 10"/>
<dbReference type="GO" id="GO:0005737">
    <property type="term" value="C:cytoplasm"/>
    <property type="evidence" value="ECO:0007669"/>
    <property type="project" value="InterPro"/>
</dbReference>
<dbReference type="SUPFAM" id="SSF51161">
    <property type="entry name" value="Trimeric LpxA-like enzymes"/>
    <property type="match status" value="1"/>
</dbReference>
<evidence type="ECO:0000256" key="8">
    <source>
        <dbReference type="ARBA" id="ARBA00023315"/>
    </source>
</evidence>
<dbReference type="NCBIfam" id="NF041874">
    <property type="entry name" value="EPS_EpsC"/>
    <property type="match status" value="1"/>
</dbReference>
<evidence type="ECO:0000256" key="5">
    <source>
        <dbReference type="ARBA" id="ARBA00022605"/>
    </source>
</evidence>
<keyword evidence="5" id="KW-0028">Amino-acid biosynthesis</keyword>
<dbReference type="RefSeq" id="WP_091791105.1">
    <property type="nucleotide sequence ID" value="NZ_FNAF01000002.1"/>
</dbReference>
<dbReference type="STRING" id="2741.SAMN04489866_10277"/>
<dbReference type="InterPro" id="IPR005881">
    <property type="entry name" value="Ser_O-AcTrfase"/>
</dbReference>
<reference evidence="11 12" key="1">
    <citation type="submission" date="2016-10" db="EMBL/GenBank/DDBJ databases">
        <authorList>
            <person name="de Groot N.N."/>
        </authorList>
    </citation>
    <scope>NUCLEOTIDE SEQUENCE [LARGE SCALE GENOMIC DNA]</scope>
    <source>
        <strain evidence="11 12">DSM 20475</strain>
    </source>
</reference>
<dbReference type="InterPro" id="IPR045304">
    <property type="entry name" value="LbH_SAT"/>
</dbReference>
<organism evidence="11 12">
    <name type="scientific">Peptococcus niger</name>
    <dbReference type="NCBI Taxonomy" id="2741"/>
    <lineage>
        <taxon>Bacteria</taxon>
        <taxon>Bacillati</taxon>
        <taxon>Bacillota</taxon>
        <taxon>Clostridia</taxon>
        <taxon>Eubacteriales</taxon>
        <taxon>Peptococcaceae</taxon>
        <taxon>Peptococcus</taxon>
    </lineage>
</organism>
<dbReference type="InterPro" id="IPR001451">
    <property type="entry name" value="Hexapep"/>
</dbReference>
<dbReference type="Proteomes" id="UP000198995">
    <property type="component" value="Unassembled WGS sequence"/>
</dbReference>
<evidence type="ECO:0000313" key="12">
    <source>
        <dbReference type="Proteomes" id="UP000198995"/>
    </source>
</evidence>
<evidence type="ECO:0000256" key="6">
    <source>
        <dbReference type="ARBA" id="ARBA00022679"/>
    </source>
</evidence>
<evidence type="ECO:0000256" key="9">
    <source>
        <dbReference type="ARBA" id="ARBA00049486"/>
    </source>
</evidence>
<dbReference type="OrthoDB" id="9801456at2"/>
<comment type="pathway">
    <text evidence="1">Amino-acid biosynthesis; L-cysteine biosynthesis; L-cysteine from L-serine: step 1/2.</text>
</comment>
<evidence type="ECO:0000256" key="1">
    <source>
        <dbReference type="ARBA" id="ARBA00004876"/>
    </source>
</evidence>
<comment type="similarity">
    <text evidence="2 10">Belongs to the transferase hexapeptide repeat family.</text>
</comment>
<dbReference type="FunFam" id="2.160.10.10:FF:000007">
    <property type="entry name" value="Serine acetyltransferase"/>
    <property type="match status" value="1"/>
</dbReference>
<dbReference type="AlphaFoldDB" id="A0A1G6T7K9"/>
<dbReference type="InterPro" id="IPR053376">
    <property type="entry name" value="Serine_acetyltransferase"/>
</dbReference>
<evidence type="ECO:0000256" key="7">
    <source>
        <dbReference type="ARBA" id="ARBA00023192"/>
    </source>
</evidence>
<accession>A0A1G6T7K9</accession>
<keyword evidence="12" id="KW-1185">Reference proteome</keyword>
<dbReference type="InterPro" id="IPR011004">
    <property type="entry name" value="Trimer_LpxA-like_sf"/>
</dbReference>
<evidence type="ECO:0000256" key="10">
    <source>
        <dbReference type="PIRNR" id="PIRNR000441"/>
    </source>
</evidence>
<keyword evidence="8 10" id="KW-0012">Acyltransferase</keyword>
<gene>
    <name evidence="11" type="ORF">SAMN04489866_10277</name>
</gene>
<dbReference type="PIRSF" id="PIRSF000441">
    <property type="entry name" value="CysE"/>
    <property type="match status" value="1"/>
</dbReference>
<protein>
    <recommendedName>
        <fullName evidence="4 10">Serine acetyltransferase</fullName>
        <ecNumber evidence="3 10">2.3.1.30</ecNumber>
    </recommendedName>
</protein>
<proteinExistence type="inferred from homology"/>
<keyword evidence="7" id="KW-0198">Cysteine biosynthesis</keyword>
<dbReference type="EMBL" id="FNAF01000002">
    <property type="protein sequence ID" value="SDD25021.1"/>
    <property type="molecule type" value="Genomic_DNA"/>
</dbReference>
<dbReference type="Gene3D" id="1.10.3130.10">
    <property type="entry name" value="serine acetyltransferase, domain 1"/>
    <property type="match status" value="1"/>
</dbReference>
<keyword evidence="6 10" id="KW-0808">Transferase</keyword>
<dbReference type="Gene3D" id="2.160.10.10">
    <property type="entry name" value="Hexapeptide repeat proteins"/>
    <property type="match status" value="1"/>
</dbReference>
<dbReference type="Pfam" id="PF00132">
    <property type="entry name" value="Hexapep"/>
    <property type="match status" value="1"/>
</dbReference>
<dbReference type="InterPro" id="IPR042122">
    <property type="entry name" value="Ser_AcTrfase_N_sf"/>
</dbReference>
<dbReference type="PANTHER" id="PTHR42811">
    <property type="entry name" value="SERINE ACETYLTRANSFERASE"/>
    <property type="match status" value="1"/>
</dbReference>
<evidence type="ECO:0000256" key="4">
    <source>
        <dbReference type="ARBA" id="ARBA00018522"/>
    </source>
</evidence>
<comment type="catalytic activity">
    <reaction evidence="9 10">
        <text>L-serine + acetyl-CoA = O-acetyl-L-serine + CoA</text>
        <dbReference type="Rhea" id="RHEA:24560"/>
        <dbReference type="ChEBI" id="CHEBI:33384"/>
        <dbReference type="ChEBI" id="CHEBI:57287"/>
        <dbReference type="ChEBI" id="CHEBI:57288"/>
        <dbReference type="ChEBI" id="CHEBI:58340"/>
        <dbReference type="EC" id="2.3.1.30"/>
    </reaction>
</comment>
<sequence length="219" mass="24070">MFKQLRRDIEVVFERDPAARTIGEVIFNYPGLHAIWVHRLTHQMYLLGFRSSARLISQITRFFTQVEIHPGASIGEGFFIDHGCGIVIGETTIIGDDVTLFQGVTLGGTGKEKGKRHPTLGDGVMVSSGARVLGNIQIGANVKIGAGSVVLQDVPANSTVVGIPGKVVKQDGNRVPTDKHHVDLEHNRLPDPICECLTDLRMRLDDVQIRLEEMEEKGQ</sequence>
<dbReference type="GO" id="GO:0009001">
    <property type="term" value="F:serine O-acetyltransferase activity"/>
    <property type="evidence" value="ECO:0007669"/>
    <property type="project" value="UniProtKB-EC"/>
</dbReference>